<organism evidence="2 3">
    <name type="scientific">Colletotrichum incanum</name>
    <name type="common">Soybean anthracnose fungus</name>
    <dbReference type="NCBI Taxonomy" id="1573173"/>
    <lineage>
        <taxon>Eukaryota</taxon>
        <taxon>Fungi</taxon>
        <taxon>Dikarya</taxon>
        <taxon>Ascomycota</taxon>
        <taxon>Pezizomycotina</taxon>
        <taxon>Sordariomycetes</taxon>
        <taxon>Hypocreomycetidae</taxon>
        <taxon>Glomerellales</taxon>
        <taxon>Glomerellaceae</taxon>
        <taxon>Colletotrichum</taxon>
        <taxon>Colletotrichum spaethianum species complex</taxon>
    </lineage>
</organism>
<evidence type="ECO:0000313" key="3">
    <source>
        <dbReference type="Proteomes" id="UP000076584"/>
    </source>
</evidence>
<feature type="non-terminal residue" evidence="2">
    <location>
        <position position="1"/>
    </location>
</feature>
<reference evidence="2 3" key="1">
    <citation type="submission" date="2015-06" db="EMBL/GenBank/DDBJ databases">
        <title>Survival trade-offs in plant roots during colonization by closely related pathogenic and mutualistic fungi.</title>
        <authorList>
            <person name="Hacquard S."/>
            <person name="Kracher B."/>
            <person name="Hiruma K."/>
            <person name="Weinman A."/>
            <person name="Muench P."/>
            <person name="Garrido Oter R."/>
            <person name="Ver Loren van Themaat E."/>
            <person name="Dallerey J.-F."/>
            <person name="Damm U."/>
            <person name="Henrissat B."/>
            <person name="Lespinet O."/>
            <person name="Thon M."/>
            <person name="Kemen E."/>
            <person name="McHardy A.C."/>
            <person name="Schulze-Lefert P."/>
            <person name="O'Connell R.J."/>
        </authorList>
    </citation>
    <scope>NUCLEOTIDE SEQUENCE [LARGE SCALE GENOMIC DNA]</scope>
    <source>
        <strain evidence="2 3">MAFF 238704</strain>
    </source>
</reference>
<dbReference type="AlphaFoldDB" id="A0A161WGR3"/>
<keyword evidence="3" id="KW-1185">Reference proteome</keyword>
<dbReference type="GO" id="GO:0007034">
    <property type="term" value="P:vacuolar transport"/>
    <property type="evidence" value="ECO:0007669"/>
    <property type="project" value="InterPro"/>
</dbReference>
<dbReference type="InterPro" id="IPR005024">
    <property type="entry name" value="Snf7_fam"/>
</dbReference>
<dbReference type="Pfam" id="PF03357">
    <property type="entry name" value="Snf7"/>
    <property type="match status" value="1"/>
</dbReference>
<evidence type="ECO:0000256" key="1">
    <source>
        <dbReference type="SAM" id="MobiDB-lite"/>
    </source>
</evidence>
<gene>
    <name evidence="2" type="ORF">CI238_07685</name>
</gene>
<evidence type="ECO:0000313" key="2">
    <source>
        <dbReference type="EMBL" id="KZL83698.1"/>
    </source>
</evidence>
<dbReference type="EMBL" id="LFIW01001087">
    <property type="protein sequence ID" value="KZL83698.1"/>
    <property type="molecule type" value="Genomic_DNA"/>
</dbReference>
<dbReference type="PANTHER" id="PTHR10476">
    <property type="entry name" value="CHARGED MULTIVESICULAR BODY PROTEIN"/>
    <property type="match status" value="1"/>
</dbReference>
<feature type="region of interest" description="Disordered" evidence="1">
    <location>
        <begin position="250"/>
        <end position="281"/>
    </location>
</feature>
<dbReference type="Gene3D" id="6.10.140.1230">
    <property type="match status" value="1"/>
</dbReference>
<protein>
    <submittedName>
        <fullName evidence="2">Snf7 family protein</fullName>
    </submittedName>
</protein>
<accession>A0A161WGR3</accession>
<dbReference type="STRING" id="1573173.A0A161WGR3"/>
<sequence length="281" mass="31345">LEFTSSLSDDLSPESPARVRNVAVLIPTYTPYRSNRLDNSTSLIDAQHILPSTGDTPPRVPRHSISQVRKRIYPTTMSNRALARDMQVEFQARFQAKQARREAQKAAKQDPILKKQIQDLLKKGETAKAYQKAKMLLSKQALAQQMDQMADMAELSAAQIQANNSMNRMTHMMGQSSRTMSMAQKNMNPEKTLVTLEQFKQQNEEYAVSNGIYQDAISQSTSAQVSEDAVHELLGKLADDAGVQLNAELNSATPAKEELVSNEPTAEEEDALQQRLRALRA</sequence>
<name>A0A161WGR3_COLIC</name>
<proteinExistence type="predicted"/>
<comment type="caution">
    <text evidence="2">The sequence shown here is derived from an EMBL/GenBank/DDBJ whole genome shotgun (WGS) entry which is preliminary data.</text>
</comment>
<dbReference type="Proteomes" id="UP000076584">
    <property type="component" value="Unassembled WGS sequence"/>
</dbReference>
<feature type="non-terminal residue" evidence="2">
    <location>
        <position position="281"/>
    </location>
</feature>